<protein>
    <submittedName>
        <fullName evidence="1">Uncharacterized protein</fullName>
    </submittedName>
</protein>
<keyword evidence="2" id="KW-1185">Reference proteome</keyword>
<evidence type="ECO:0000313" key="2">
    <source>
        <dbReference type="Proteomes" id="UP000563524"/>
    </source>
</evidence>
<comment type="caution">
    <text evidence="1">The sequence shown here is derived from an EMBL/GenBank/DDBJ whole genome shotgun (WGS) entry which is preliminary data.</text>
</comment>
<gene>
    <name evidence="1" type="ORF">GGQ59_001298</name>
</gene>
<reference evidence="1 2" key="1">
    <citation type="submission" date="2020-08" db="EMBL/GenBank/DDBJ databases">
        <title>Genomic Encyclopedia of Type Strains, Phase IV (KMG-IV): sequencing the most valuable type-strain genomes for metagenomic binning, comparative biology and taxonomic classification.</title>
        <authorList>
            <person name="Goeker M."/>
        </authorList>
    </citation>
    <scope>NUCLEOTIDE SEQUENCE [LARGE SCALE GENOMIC DNA]</scope>
    <source>
        <strain evidence="1 2">DSM 102850</strain>
    </source>
</reference>
<dbReference type="AlphaFoldDB" id="A0A840I3J9"/>
<accession>A0A840I3J9</accession>
<evidence type="ECO:0000313" key="1">
    <source>
        <dbReference type="EMBL" id="MBB4658784.1"/>
    </source>
</evidence>
<dbReference type="Proteomes" id="UP000563524">
    <property type="component" value="Unassembled WGS sequence"/>
</dbReference>
<dbReference type="EMBL" id="JACHOB010000002">
    <property type="protein sequence ID" value="MBB4658784.1"/>
    <property type="molecule type" value="Genomic_DNA"/>
</dbReference>
<organism evidence="1 2">
    <name type="scientific">Parvularcula dongshanensis</name>
    <dbReference type="NCBI Taxonomy" id="1173995"/>
    <lineage>
        <taxon>Bacteria</taxon>
        <taxon>Pseudomonadati</taxon>
        <taxon>Pseudomonadota</taxon>
        <taxon>Alphaproteobacteria</taxon>
        <taxon>Parvularculales</taxon>
        <taxon>Parvularculaceae</taxon>
        <taxon>Parvularcula</taxon>
    </lineage>
</organism>
<proteinExistence type="predicted"/>
<sequence length="506" mass="53907">MNVRHKFSIVLMLGACATNPYSARETSSAVTPVDLVEPIVPGATGIVAKNDVIVVGSARPRYVAVIDEDSHAGTWTIPAGTPFFAALLGAKTSDTALPSDTSKIAWCDSREPGTFGRSAIPCLRDRDGDGAFDELMQSQTLGGTISNTALAWSPIVQIRDLAEPIPYRRLDQGAGPARKIGYRRCGDDTPARFASVIERHDGKWTSAGRCPFGERQEDGNLVVDTLVLKTEEASDALAYEVVEAPSAGALYIEDNNEPFQSAATAKTKMQRGIENLVALAKEPTLVARADPTLASEGATLEEGDVVLSVPVRHGITGVLTKEVKAKGWINIATAPVPAGTPVYGTPLVSAAGIMRGAKMDYTWCAPRRRDKGDGAFGWSTVCFPLGRWVPSEGDLLSTRLGYSGSTSMASAVDVERQPTDVGMTLTMTVVFHEWKENGAVFDIWLAELGGERQRIARMDAPLTNEGAALTLGRSDTVVRVAREDEAGESAVLTRIETGIGKGVGIY</sequence>
<name>A0A840I3J9_9PROT</name>